<accession>A0A918VFL3</accession>
<sequence>MYGNPVLSVPVALPAVLSVTMAVGARHLARQHAVVSHLPAVEELGGIDVLCSDKTGTLTQNRLAVAEPWTAPGVDRAQVLDPAALASRAEDRDLIDLAFLAAAGQLPPGEVMQFVPFDAVAKRTQASFAPADGDRFQVSKGAPQVIAALCANDPAAQDVGAVTEEFAALGYRSLAVARTDPEGGWRLLGVLPLADPPRPDSAATITAPRPPPGPVWLRRRVFCRRPDRGPPRPAPARLPGCPHRGRLPHRHPRRPTRRSSTHQRRTPPHHRSPRPRPEAVHRTLRSPAPQAGYGALPVSPGATSPVS</sequence>
<evidence type="ECO:0000256" key="2">
    <source>
        <dbReference type="ARBA" id="ARBA00022692"/>
    </source>
</evidence>
<dbReference type="Gene3D" id="3.40.1110.10">
    <property type="entry name" value="Calcium-transporting ATPase, cytoplasmic domain N"/>
    <property type="match status" value="1"/>
</dbReference>
<proteinExistence type="predicted"/>
<keyword evidence="7" id="KW-0472">Membrane</keyword>
<dbReference type="GO" id="GO:0016887">
    <property type="term" value="F:ATP hydrolysis activity"/>
    <property type="evidence" value="ECO:0007669"/>
    <property type="project" value="InterPro"/>
</dbReference>
<feature type="compositionally biased region" description="Basic residues" evidence="8">
    <location>
        <begin position="243"/>
        <end position="274"/>
    </location>
</feature>
<evidence type="ECO:0000256" key="6">
    <source>
        <dbReference type="ARBA" id="ARBA00022989"/>
    </source>
</evidence>
<dbReference type="SUPFAM" id="SSF81660">
    <property type="entry name" value="Metal cation-transporting ATPase, ATP-binding domain N"/>
    <property type="match status" value="1"/>
</dbReference>
<evidence type="ECO:0000256" key="1">
    <source>
        <dbReference type="ARBA" id="ARBA00004127"/>
    </source>
</evidence>
<dbReference type="GO" id="GO:0016020">
    <property type="term" value="C:membrane"/>
    <property type="evidence" value="ECO:0007669"/>
    <property type="project" value="InterPro"/>
</dbReference>
<dbReference type="NCBIfam" id="TIGR01494">
    <property type="entry name" value="ATPase_P-type"/>
    <property type="match status" value="1"/>
</dbReference>
<evidence type="ECO:0000313" key="10">
    <source>
        <dbReference type="Proteomes" id="UP000634660"/>
    </source>
</evidence>
<keyword evidence="5" id="KW-1278">Translocase</keyword>
<comment type="subcellular location">
    <subcellularLocation>
        <location evidence="1">Endomembrane system</location>
        <topology evidence="1">Multi-pass membrane protein</topology>
    </subcellularLocation>
</comment>
<dbReference type="InterPro" id="IPR023298">
    <property type="entry name" value="ATPase_P-typ_TM_dom_sf"/>
</dbReference>
<evidence type="ECO:0000256" key="3">
    <source>
        <dbReference type="ARBA" id="ARBA00022741"/>
    </source>
</evidence>
<gene>
    <name evidence="9" type="ORF">GCM10010371_66440</name>
</gene>
<evidence type="ECO:0008006" key="11">
    <source>
        <dbReference type="Google" id="ProtNLM"/>
    </source>
</evidence>
<dbReference type="EMBL" id="BMVX01000044">
    <property type="protein sequence ID" value="GGZ97280.1"/>
    <property type="molecule type" value="Genomic_DNA"/>
</dbReference>
<dbReference type="Gene3D" id="3.40.50.1000">
    <property type="entry name" value="HAD superfamily/HAD-like"/>
    <property type="match status" value="1"/>
</dbReference>
<dbReference type="PANTHER" id="PTHR42861">
    <property type="entry name" value="CALCIUM-TRANSPORTING ATPASE"/>
    <property type="match status" value="1"/>
</dbReference>
<dbReference type="AlphaFoldDB" id="A0A918VFL3"/>
<organism evidence="9 10">
    <name type="scientific">Streptomyces subrutilus</name>
    <dbReference type="NCBI Taxonomy" id="36818"/>
    <lineage>
        <taxon>Bacteria</taxon>
        <taxon>Bacillati</taxon>
        <taxon>Actinomycetota</taxon>
        <taxon>Actinomycetes</taxon>
        <taxon>Kitasatosporales</taxon>
        <taxon>Streptomycetaceae</taxon>
        <taxon>Streptomyces</taxon>
    </lineage>
</organism>
<dbReference type="PROSITE" id="PS00154">
    <property type="entry name" value="ATPASE_E1_E2"/>
    <property type="match status" value="1"/>
</dbReference>
<dbReference type="SUPFAM" id="SSF81665">
    <property type="entry name" value="Calcium ATPase, transmembrane domain M"/>
    <property type="match status" value="1"/>
</dbReference>
<keyword evidence="4" id="KW-0067">ATP-binding</keyword>
<dbReference type="InterPro" id="IPR023214">
    <property type="entry name" value="HAD_sf"/>
</dbReference>
<dbReference type="GO" id="GO:0005524">
    <property type="term" value="F:ATP binding"/>
    <property type="evidence" value="ECO:0007669"/>
    <property type="project" value="UniProtKB-KW"/>
</dbReference>
<evidence type="ECO:0000256" key="7">
    <source>
        <dbReference type="ARBA" id="ARBA00023136"/>
    </source>
</evidence>
<evidence type="ECO:0000313" key="9">
    <source>
        <dbReference type="EMBL" id="GGZ97280.1"/>
    </source>
</evidence>
<feature type="region of interest" description="Disordered" evidence="8">
    <location>
        <begin position="224"/>
        <end position="307"/>
    </location>
</feature>
<dbReference type="FunFam" id="3.40.50.1000:FF:000001">
    <property type="entry name" value="Phospholipid-transporting ATPase IC"/>
    <property type="match status" value="1"/>
</dbReference>
<name>A0A918VFL3_9ACTN</name>
<dbReference type="GO" id="GO:0012505">
    <property type="term" value="C:endomembrane system"/>
    <property type="evidence" value="ECO:0007669"/>
    <property type="project" value="UniProtKB-SubCell"/>
</dbReference>
<keyword evidence="2" id="KW-0812">Transmembrane</keyword>
<comment type="caution">
    <text evidence="9">The sequence shown here is derived from an EMBL/GenBank/DDBJ whole genome shotgun (WGS) entry which is preliminary data.</text>
</comment>
<dbReference type="PRINTS" id="PR00119">
    <property type="entry name" value="CATATPASE"/>
</dbReference>
<dbReference type="Gene3D" id="1.20.1110.10">
    <property type="entry name" value="Calcium-transporting ATPase, transmembrane domain"/>
    <property type="match status" value="1"/>
</dbReference>
<reference evidence="9" key="1">
    <citation type="journal article" date="2014" name="Int. J. Syst. Evol. Microbiol.">
        <title>Complete genome sequence of Corynebacterium casei LMG S-19264T (=DSM 44701T), isolated from a smear-ripened cheese.</title>
        <authorList>
            <consortium name="US DOE Joint Genome Institute (JGI-PGF)"/>
            <person name="Walter F."/>
            <person name="Albersmeier A."/>
            <person name="Kalinowski J."/>
            <person name="Ruckert C."/>
        </authorList>
    </citation>
    <scope>NUCLEOTIDE SEQUENCE</scope>
    <source>
        <strain evidence="9">JCM 4834</strain>
    </source>
</reference>
<evidence type="ECO:0000256" key="8">
    <source>
        <dbReference type="SAM" id="MobiDB-lite"/>
    </source>
</evidence>
<evidence type="ECO:0000256" key="5">
    <source>
        <dbReference type="ARBA" id="ARBA00022967"/>
    </source>
</evidence>
<dbReference type="Proteomes" id="UP000634660">
    <property type="component" value="Unassembled WGS sequence"/>
</dbReference>
<dbReference type="InterPro" id="IPR023299">
    <property type="entry name" value="ATPase_P-typ_cyto_dom_N"/>
</dbReference>
<dbReference type="InterPro" id="IPR018303">
    <property type="entry name" value="ATPase_P-typ_P_site"/>
</dbReference>
<keyword evidence="3" id="KW-0547">Nucleotide-binding</keyword>
<dbReference type="InterPro" id="IPR001757">
    <property type="entry name" value="P_typ_ATPase"/>
</dbReference>
<keyword evidence="6" id="KW-1133">Transmembrane helix</keyword>
<protein>
    <recommendedName>
        <fullName evidence="11">HAD family hydrolase</fullName>
    </recommendedName>
</protein>
<evidence type="ECO:0000256" key="4">
    <source>
        <dbReference type="ARBA" id="ARBA00022840"/>
    </source>
</evidence>
<reference evidence="9" key="2">
    <citation type="submission" date="2020-09" db="EMBL/GenBank/DDBJ databases">
        <authorList>
            <person name="Sun Q."/>
            <person name="Ohkuma M."/>
        </authorList>
    </citation>
    <scope>NUCLEOTIDE SEQUENCE</scope>
    <source>
        <strain evidence="9">JCM 4834</strain>
    </source>
</reference>